<dbReference type="InterPro" id="IPR013519">
    <property type="entry name" value="Int_alpha_beta-p"/>
</dbReference>
<accession>A0A0K1ECL7</accession>
<keyword evidence="1" id="KW-0732">Signal</keyword>
<dbReference type="Pfam" id="PF14312">
    <property type="entry name" value="FG-GAP_2"/>
    <property type="match status" value="5"/>
</dbReference>
<dbReference type="PANTHER" id="PTHR36220">
    <property type="entry name" value="UNNAMED PRODUCT"/>
    <property type="match status" value="1"/>
</dbReference>
<dbReference type="SMART" id="SM00050">
    <property type="entry name" value="DISIN"/>
    <property type="match status" value="2"/>
</dbReference>
<dbReference type="SMART" id="SM00191">
    <property type="entry name" value="Int_alpha"/>
    <property type="match status" value="7"/>
</dbReference>
<organism evidence="5 6">
    <name type="scientific">Chondromyces crocatus</name>
    <dbReference type="NCBI Taxonomy" id="52"/>
    <lineage>
        <taxon>Bacteria</taxon>
        <taxon>Pseudomonadati</taxon>
        <taxon>Myxococcota</taxon>
        <taxon>Polyangia</taxon>
        <taxon>Polyangiales</taxon>
        <taxon>Polyangiaceae</taxon>
        <taxon>Chondromyces</taxon>
    </lineage>
</organism>
<dbReference type="PROSITE" id="PS51470">
    <property type="entry name" value="FG_GAP"/>
    <property type="match status" value="1"/>
</dbReference>
<dbReference type="STRING" id="52.CMC5_027580"/>
<dbReference type="Gene3D" id="4.10.70.10">
    <property type="entry name" value="Disintegrin domain"/>
    <property type="match status" value="6"/>
</dbReference>
<evidence type="ECO:0000313" key="5">
    <source>
        <dbReference type="EMBL" id="AKT38611.1"/>
    </source>
</evidence>
<dbReference type="PROSITE" id="PS50214">
    <property type="entry name" value="DISINTEGRIN_2"/>
    <property type="match status" value="1"/>
</dbReference>
<gene>
    <name evidence="5" type="ORF">CMC5_027580</name>
</gene>
<evidence type="ECO:0000256" key="2">
    <source>
        <dbReference type="ARBA" id="ARBA00022737"/>
    </source>
</evidence>
<name>A0A0K1ECL7_CHOCO</name>
<dbReference type="InterPro" id="IPR036436">
    <property type="entry name" value="Disintegrin_dom_sf"/>
</dbReference>
<keyword evidence="3" id="KW-0325">Glycoprotein</keyword>
<dbReference type="InterPro" id="IPR013517">
    <property type="entry name" value="FG-GAP"/>
</dbReference>
<sequence>MAGAPRSTTHPVPHTCREPLVSWLSRCAWWMGCLVAAACVSAPEPEDAGARPAAVTPSAQAQAVTDTAPPALRAAYIAAVQADAPAIYHFRDTPQGLRADPTGAGLAVTLAGAGVRVLSRSRRWEASFASLSLGCPGATVEVTPTPPVLAGRRAEYRHGDVVEWYQHGPLGLEQGFDLARRPACSAAGEGRVELSMTLGGTVRPELADERTIRLRDAAGREVGRYAELFVRDAAGREIPASLDVRGDRIRILVDDRVATYPLVIDPLVWEVSEQLATSGAGALEQLGTSIVLSGDTALLGAPEATVGTVPGAGVVYVFGRVSGAWVEQQKLHAAYTPPALPVARRFGASLALSGDTAVIGAPHHAGINSSGRAYVFTRAGGTWTEQQALAPPAGLPHDEFGNAVALDGDTALIGAQRDDGHGTDAGAVYVFSRTGSLWSQVTKLFALDAAAGDTFGAAIAFSEQQALIGAPRHGTPFASAGAVYVMDRGGGVWLQIDKLTAPSVSVRQFGQAIAMDGDTAVIGAPGDLTLGPGVGAAYVYTRADGFWNQSQQLLPSGAAPEAFGAAVALLGDRLAVGAPLEGPADEGAAYFFERSGGLFTETGERTAPTPAQHFGAFIALGVDFALAGAPHTLAQQGAVYALHQVDLLADGQPCADDGACVSGHCVDGVCCDQPCGGDGSACQACSASRGAQADGTCTVLPSGTLCRDAASACDLAETCDGLSGECPPDALALAGTSCRASVGPCDAEEVCDGATLDCPPDLSAPAGTTCRFAVGPCDAEESCDGVTPDCPPDLLATAGTECRAATGACDVAEACDGLSGACPSDTFLSAGVACRPQVGPCDRAEACSGTSAECPPDVVRGAGTLCRAALGMCDLAEVCDGVGAACPTDVLATDGTACPGGTCEAGTCSSDGTGGAGGGVGGGDGDVDPSSVSGCACRLAEAPAPATSAERAALPALAALAIALRRSRRASRSKPARREPTAH</sequence>
<dbReference type="SUPFAM" id="SSF57552">
    <property type="entry name" value="Blood coagulation inhibitor (disintegrin)"/>
    <property type="match status" value="6"/>
</dbReference>
<feature type="domain" description="Disintegrin" evidence="4">
    <location>
        <begin position="654"/>
        <end position="734"/>
    </location>
</feature>
<dbReference type="OrthoDB" id="5525440at2"/>
<evidence type="ECO:0000256" key="3">
    <source>
        <dbReference type="ARBA" id="ARBA00023180"/>
    </source>
</evidence>
<evidence type="ECO:0000313" key="6">
    <source>
        <dbReference type="Proteomes" id="UP000067626"/>
    </source>
</evidence>
<keyword evidence="6" id="KW-1185">Reference proteome</keyword>
<dbReference type="InterPro" id="IPR001762">
    <property type="entry name" value="Disintegrin_dom"/>
</dbReference>
<reference evidence="5 6" key="1">
    <citation type="submission" date="2015-07" db="EMBL/GenBank/DDBJ databases">
        <title>Genome analysis of myxobacterium Chondromyces crocatus Cm c5 reveals a high potential for natural compound synthesis and the genetic basis for the loss of fruiting body formation.</title>
        <authorList>
            <person name="Zaburannyi N."/>
            <person name="Bunk B."/>
            <person name="Maier J."/>
            <person name="Overmann J."/>
            <person name="Mueller R."/>
        </authorList>
    </citation>
    <scope>NUCLEOTIDE SEQUENCE [LARGE SCALE GENOMIC DNA]</scope>
    <source>
        <strain evidence="5 6">Cm c5</strain>
    </source>
</reference>
<dbReference type="SUPFAM" id="SSF69318">
    <property type="entry name" value="Integrin alpha N-terminal domain"/>
    <property type="match status" value="1"/>
</dbReference>
<dbReference type="InterPro" id="IPR028994">
    <property type="entry name" value="Integrin_alpha_N"/>
</dbReference>
<evidence type="ECO:0000259" key="4">
    <source>
        <dbReference type="PROSITE" id="PS50214"/>
    </source>
</evidence>
<dbReference type="Gene3D" id="2.130.10.130">
    <property type="entry name" value="Integrin alpha, N-terminal"/>
    <property type="match status" value="2"/>
</dbReference>
<dbReference type="AlphaFoldDB" id="A0A0K1ECL7"/>
<dbReference type="Proteomes" id="UP000067626">
    <property type="component" value="Chromosome"/>
</dbReference>
<dbReference type="KEGG" id="ccro:CMC5_027580"/>
<dbReference type="EMBL" id="CP012159">
    <property type="protein sequence ID" value="AKT38611.1"/>
    <property type="molecule type" value="Genomic_DNA"/>
</dbReference>
<proteinExistence type="predicted"/>
<dbReference type="PANTHER" id="PTHR36220:SF1">
    <property type="entry name" value="GAMMA TUBULIN COMPLEX COMPONENT C-TERMINAL DOMAIN-CONTAINING PROTEIN"/>
    <property type="match status" value="1"/>
</dbReference>
<keyword evidence="2" id="KW-0677">Repeat</keyword>
<evidence type="ECO:0000256" key="1">
    <source>
        <dbReference type="ARBA" id="ARBA00022729"/>
    </source>
</evidence>
<protein>
    <recommendedName>
        <fullName evidence="4">Disintegrin domain-containing protein</fullName>
    </recommendedName>
</protein>